<dbReference type="Proteomes" id="UP001651050">
    <property type="component" value="Unassembled WGS sequence"/>
</dbReference>
<evidence type="ECO:0000259" key="2">
    <source>
        <dbReference type="PROSITE" id="PS51782"/>
    </source>
</evidence>
<evidence type="ECO:0000256" key="1">
    <source>
        <dbReference type="SAM" id="Phobius"/>
    </source>
</evidence>
<comment type="caution">
    <text evidence="3">The sequence shown here is derived from an EMBL/GenBank/DDBJ whole genome shotgun (WGS) entry which is preliminary data.</text>
</comment>
<evidence type="ECO:0000313" key="4">
    <source>
        <dbReference type="Proteomes" id="UP001651050"/>
    </source>
</evidence>
<keyword evidence="1" id="KW-1133">Transmembrane helix</keyword>
<dbReference type="PROSITE" id="PS51782">
    <property type="entry name" value="LYSM"/>
    <property type="match status" value="1"/>
</dbReference>
<keyword evidence="4" id="KW-1185">Reference proteome</keyword>
<evidence type="ECO:0000313" key="3">
    <source>
        <dbReference type="EMBL" id="MCK9795056.1"/>
    </source>
</evidence>
<keyword evidence="1" id="KW-0812">Transmembrane</keyword>
<dbReference type="InterPro" id="IPR018392">
    <property type="entry name" value="LysM"/>
</dbReference>
<feature type="domain" description="LysM" evidence="2">
    <location>
        <begin position="199"/>
        <end position="256"/>
    </location>
</feature>
<proteinExistence type="predicted"/>
<organism evidence="3 4">
    <name type="scientific">Isoptericola peretonis</name>
    <dbReference type="NCBI Taxonomy" id="2918523"/>
    <lineage>
        <taxon>Bacteria</taxon>
        <taxon>Bacillati</taxon>
        <taxon>Actinomycetota</taxon>
        <taxon>Actinomycetes</taxon>
        <taxon>Micrococcales</taxon>
        <taxon>Promicromonosporaceae</taxon>
        <taxon>Isoptericola</taxon>
    </lineage>
</organism>
<gene>
    <name evidence="3" type="ORF">M1843_14990</name>
</gene>
<dbReference type="Gene3D" id="3.10.350.10">
    <property type="entry name" value="LysM domain"/>
    <property type="match status" value="1"/>
</dbReference>
<accession>A0ABT0J6D2</accession>
<dbReference type="EMBL" id="JALQCY010000004">
    <property type="protein sequence ID" value="MCK9795056.1"/>
    <property type="molecule type" value="Genomic_DNA"/>
</dbReference>
<dbReference type="InterPro" id="IPR036779">
    <property type="entry name" value="LysM_dom_sf"/>
</dbReference>
<protein>
    <submittedName>
        <fullName evidence="3">LysM peptidoglycan-binding domain-containing protein</fullName>
    </submittedName>
</protein>
<dbReference type="Pfam" id="PF01476">
    <property type="entry name" value="LysM"/>
    <property type="match status" value="1"/>
</dbReference>
<dbReference type="CDD" id="cd00118">
    <property type="entry name" value="LysM"/>
    <property type="match status" value="1"/>
</dbReference>
<name>A0ABT0J6D2_9MICO</name>
<sequence length="258" mass="25845">MGGSTQPGRIARGGGAHRRPGGIGTLVLLTVGAGGAGTALLLRAAALAPPTAAAAAGLTVDRWVELAVLVAGLAAAAWLVVSGALALGCVAASRVGRRWRAGEAAVERLAPAAVRRLVRSAVGVGVGAGLALAPTAALAADVPPAEPAAGPSVVLDLGWQPTTDDARPASPVTEEPADTAVEEVDASPVARTTTTDAEATHVVLRGDTLWGLAARHLGGNPTDAEVLREVTRWHDVNRDVIGADPDRLLPGQILRVPA</sequence>
<reference evidence="3 4" key="1">
    <citation type="submission" date="2022-02" db="EMBL/GenBank/DDBJ databases">
        <title>The car tank lid bacteriome: a reservoir of bacteria with potential in bioremediation of fuel.</title>
        <authorList>
            <person name="Vidal-Verdu A."/>
            <person name="Gomez-Martinez D."/>
            <person name="Latorre-Perez A."/>
            <person name="Pereto J."/>
            <person name="Porcar M."/>
        </authorList>
    </citation>
    <scope>NUCLEOTIDE SEQUENCE [LARGE SCALE GENOMIC DNA]</scope>
    <source>
        <strain evidence="3 4">4D.3</strain>
    </source>
</reference>
<dbReference type="SMART" id="SM00257">
    <property type="entry name" value="LysM"/>
    <property type="match status" value="1"/>
</dbReference>
<feature type="transmembrane region" description="Helical" evidence="1">
    <location>
        <begin position="21"/>
        <end position="46"/>
    </location>
</feature>
<feature type="transmembrane region" description="Helical" evidence="1">
    <location>
        <begin position="66"/>
        <end position="90"/>
    </location>
</feature>
<dbReference type="RefSeq" id="WP_416344906.1">
    <property type="nucleotide sequence ID" value="NZ_JALQCY010000004.1"/>
</dbReference>
<keyword evidence="1" id="KW-0472">Membrane</keyword>